<proteinExistence type="predicted"/>
<keyword evidence="2" id="KW-1185">Reference proteome</keyword>
<accession>A0A0L6VF04</accession>
<name>A0A0L6VF04_9BASI</name>
<sequence>MIRKKSEWLRRKMRFFFGFCKDPQGKSWVTGWACCLFSRVSKERLEELKYVDWRGRMDWQIWQGEAAVFIVQESRGWPFDQTEICALERLPLVQHGDASFCLEDCTIASPKLAHPRHRLLVEPESPLFFAHSLARARINFQTRTLSLTSRLSVPICDNYSWPSSVTRNRNQIKTKSSTIKRRPNGCECCCGCSKLFPSKTMTTPAGFEPAREIPIDSESREFESIALTTRPKFTIFSLLFTSTDFHSGNKIGVPIIVPKQLWPQFLCKSKACLVDFGGTVYSERVPVSGFSDFWTRHNPEFISKVVPCDTFFSRKSIPTKKKYQKSPGSALQYEINLFLYQFFFLKKKLNQQLQPGLFPCLKYTASQVELRNEVGCNLC</sequence>
<organism evidence="1 2">
    <name type="scientific">Puccinia sorghi</name>
    <dbReference type="NCBI Taxonomy" id="27349"/>
    <lineage>
        <taxon>Eukaryota</taxon>
        <taxon>Fungi</taxon>
        <taxon>Dikarya</taxon>
        <taxon>Basidiomycota</taxon>
        <taxon>Pucciniomycotina</taxon>
        <taxon>Pucciniomycetes</taxon>
        <taxon>Pucciniales</taxon>
        <taxon>Pucciniaceae</taxon>
        <taxon>Puccinia</taxon>
    </lineage>
</organism>
<gene>
    <name evidence="1" type="ORF">VP01_1755g3</name>
</gene>
<dbReference type="VEuPathDB" id="FungiDB:VP01_1755g3"/>
<evidence type="ECO:0000313" key="1">
    <source>
        <dbReference type="EMBL" id="KNZ59336.1"/>
    </source>
</evidence>
<dbReference type="EMBL" id="LAVV01006565">
    <property type="protein sequence ID" value="KNZ59336.1"/>
    <property type="molecule type" value="Genomic_DNA"/>
</dbReference>
<comment type="caution">
    <text evidence="1">The sequence shown here is derived from an EMBL/GenBank/DDBJ whole genome shotgun (WGS) entry which is preliminary data.</text>
</comment>
<dbReference type="AlphaFoldDB" id="A0A0L6VF04"/>
<protein>
    <submittedName>
        <fullName evidence="1">Uncharacterized protein</fullName>
    </submittedName>
</protein>
<dbReference type="Proteomes" id="UP000037035">
    <property type="component" value="Unassembled WGS sequence"/>
</dbReference>
<evidence type="ECO:0000313" key="2">
    <source>
        <dbReference type="Proteomes" id="UP000037035"/>
    </source>
</evidence>
<reference evidence="1 2" key="1">
    <citation type="submission" date="2015-08" db="EMBL/GenBank/DDBJ databases">
        <title>Next Generation Sequencing and Analysis of the Genome of Puccinia sorghi L Schw, the Causal Agent of Maize Common Rust.</title>
        <authorList>
            <person name="Rochi L."/>
            <person name="Burguener G."/>
            <person name="Darino M."/>
            <person name="Turjanski A."/>
            <person name="Kreff E."/>
            <person name="Dieguez M.J."/>
            <person name="Sacco F."/>
        </authorList>
    </citation>
    <scope>NUCLEOTIDE SEQUENCE [LARGE SCALE GENOMIC DNA]</scope>
    <source>
        <strain evidence="1 2">RO10H11247</strain>
    </source>
</reference>